<reference evidence="2" key="1">
    <citation type="submission" date="2018-01" db="EMBL/GenBank/DDBJ databases">
        <authorList>
            <person name="van Mierlo J.T."/>
            <person name="Hagens S."/>
            <person name="Witte S."/>
            <person name="Klamert S."/>
            <person name="van de Straat L."/>
        </authorList>
    </citation>
    <scope>NUCLEOTIDE SEQUENCE [LARGE SCALE GENOMIC DNA]</scope>
</reference>
<organism evidence="1 2">
    <name type="scientific">Escherichia phage EP335</name>
    <dbReference type="NCBI Taxonomy" id="2070199"/>
    <lineage>
        <taxon>Viruses</taxon>
        <taxon>Duplodnaviria</taxon>
        <taxon>Heunggongvirae</taxon>
        <taxon>Uroviricota</taxon>
        <taxon>Caudoviricetes</taxon>
        <taxon>Mktvariviridae</taxon>
        <taxon>Gordonclarkvirinae</taxon>
        <taxon>Nieuwekanaalvirus</taxon>
        <taxon>Nieuwekanaalvirus EP335</taxon>
    </lineage>
</organism>
<accession>A0A2Z3DJF9</accession>
<dbReference type="Proteomes" id="UP000257884">
    <property type="component" value="Segment"/>
</dbReference>
<dbReference type="RefSeq" id="YP_010672704.1">
    <property type="nucleotide sequence ID" value="NC_070979.1"/>
</dbReference>
<dbReference type="EMBL" id="MG748548">
    <property type="protein sequence ID" value="AVZ45119.1"/>
    <property type="molecule type" value="Genomic_DNA"/>
</dbReference>
<proteinExistence type="predicted"/>
<keyword evidence="2" id="KW-1185">Reference proteome</keyword>
<evidence type="ECO:0000313" key="2">
    <source>
        <dbReference type="Proteomes" id="UP000257884"/>
    </source>
</evidence>
<name>A0A2Z3DJF9_9CAUD</name>
<evidence type="ECO:0000313" key="1">
    <source>
        <dbReference type="EMBL" id="AVZ45119.1"/>
    </source>
</evidence>
<sequence length="35" mass="3882">MVTYAFLLLAFLGIILLAILIEKVLSKLVNYLGSK</sequence>
<dbReference type="GeneID" id="77948991"/>
<protein>
    <submittedName>
        <fullName evidence="1">Uncharacterized protein</fullName>
    </submittedName>
</protein>
<dbReference type="KEGG" id="vg:77948991"/>